<dbReference type="InterPro" id="IPR027417">
    <property type="entry name" value="P-loop_NTPase"/>
</dbReference>
<dbReference type="InterPro" id="IPR023213">
    <property type="entry name" value="CAT-like_dom_sf"/>
</dbReference>
<dbReference type="FunFam" id="1.10.10.10:FF:000322">
    <property type="entry name" value="Probable disease resistance protein At1g63360"/>
    <property type="match status" value="1"/>
</dbReference>
<feature type="domain" description="Disease resistance protein winged helix" evidence="4">
    <location>
        <begin position="115"/>
        <end position="183"/>
    </location>
</feature>
<dbReference type="Gene3D" id="1.10.8.430">
    <property type="entry name" value="Helical domain of apoptotic protease-activating factors"/>
    <property type="match status" value="1"/>
</dbReference>
<dbReference type="SUPFAM" id="SSF52058">
    <property type="entry name" value="L domain-like"/>
    <property type="match status" value="2"/>
</dbReference>
<evidence type="ECO:0000256" key="3">
    <source>
        <dbReference type="ARBA" id="ARBA00022821"/>
    </source>
</evidence>
<dbReference type="EMBL" id="JADGMS010000018">
    <property type="protein sequence ID" value="KAF9662075.1"/>
    <property type="molecule type" value="Genomic_DNA"/>
</dbReference>
<dbReference type="InterPro" id="IPR032675">
    <property type="entry name" value="LRR_dom_sf"/>
</dbReference>
<dbReference type="InterPro" id="IPR036388">
    <property type="entry name" value="WH-like_DNA-bd_sf"/>
</dbReference>
<feature type="domain" description="R13L1/DRL21-like LRR repeat region" evidence="6">
    <location>
        <begin position="539"/>
        <end position="605"/>
    </location>
</feature>
<evidence type="ECO:0000259" key="5">
    <source>
        <dbReference type="Pfam" id="PF23598"/>
    </source>
</evidence>
<dbReference type="Gene3D" id="3.30.559.10">
    <property type="entry name" value="Chloramphenicol acetyltransferase-like domain"/>
    <property type="match status" value="1"/>
</dbReference>
<dbReference type="InterPro" id="IPR055414">
    <property type="entry name" value="LRR_R13L4/SHOC2-like"/>
</dbReference>
<dbReference type="OrthoDB" id="849094at2759"/>
<dbReference type="SUPFAM" id="SSF52540">
    <property type="entry name" value="P-loop containing nucleoside triphosphate hydrolases"/>
    <property type="match status" value="1"/>
</dbReference>
<accession>A0A835MDC2</accession>
<dbReference type="GO" id="GO:0006952">
    <property type="term" value="P:defense response"/>
    <property type="evidence" value="ECO:0007669"/>
    <property type="project" value="UniProtKB-KW"/>
</dbReference>
<dbReference type="Pfam" id="PF25019">
    <property type="entry name" value="LRR_R13L1-DRL21"/>
    <property type="match status" value="1"/>
</dbReference>
<sequence length="785" mass="88540">MMETSCGNQHKLKGLSDEECWSIIKQKVSGDGGAILGADLESIGKDIAKKCGGLPLLAKVLGGTLRRKETQEWRSILNSRFWDTKDQNEAFRILRLSFDCLSSPILKKCFAYCSIFHKDFEIEREELIQLWMAEGYLGSSDGRMDGNKYFDGLFVNSFFQDVKRNSYGIITSCKMHDLVHDLALQVSKSETLNVEAGSEVDVTSQIRHLNLISRGEVESIFPAIDARKLRTVFSTVDIFNRRHKFKSLRTLKLKNSGITKLSNSICKLRHLRYLDVSNIRALPESITNLYHLETLILKKCAQFPTLGCFPCLKILKIIEMDTVKCIGNEFYSGSGRARVLFPTLKELTLFHMDGLEEWMVTGREGDRVFPCLEKLSIQMCGKLKSIMICGLSSLVEFEIYECDELRYLSDEFDGFTSLQLLRIHACGKLTSIPSVHHCTSLVELNIRGCRELISILGCDKLISIDWHGLQQLCSLVELNIFECKSLSYFPEEDCIGSLTQLKEVRIGGFLRELEGFPAEVLKLIDLNAFLKIDGWDKLKSVPHQLQHFTALKTLVICEFKGEEFEEALPEWLANLCSLQHLCIMQCKNIKYLPSLTAIQRLSKLNQLIIWGCPLLEENCRKDNGCKNQGFKSEDGKNAVFAICYGALTAGELEEGRHAAIIEKIKQAKNSVNSEYVNSYMEALDGPQGTLPLLKELTIVSDWTGMPFHEVGFLQGNAANASPMVTPTPQIILSGSLGSSSLYMHVTTTSKSSLFLHHHLHVIKPRIKADEVISNTKMLKREVNRE</sequence>
<evidence type="ECO:0008006" key="9">
    <source>
        <dbReference type="Google" id="ProtNLM"/>
    </source>
</evidence>
<dbReference type="InterPro" id="IPR058922">
    <property type="entry name" value="WHD_DRP"/>
</dbReference>
<keyword evidence="8" id="KW-1185">Reference proteome</keyword>
<comment type="caution">
    <text evidence="7">The sequence shown here is derived from an EMBL/GenBank/DDBJ whole genome shotgun (WGS) entry which is preliminary data.</text>
</comment>
<dbReference type="AlphaFoldDB" id="A0A835MDC2"/>
<protein>
    <recommendedName>
        <fullName evidence="9">NB-ARC domain-containing protein</fullName>
    </recommendedName>
</protein>
<keyword evidence="3" id="KW-0611">Plant defense</keyword>
<dbReference type="GO" id="GO:0043531">
    <property type="term" value="F:ADP binding"/>
    <property type="evidence" value="ECO:0007669"/>
    <property type="project" value="InterPro"/>
</dbReference>
<dbReference type="Pfam" id="PF23598">
    <property type="entry name" value="LRR_14"/>
    <property type="match status" value="1"/>
</dbReference>
<proteinExistence type="predicted"/>
<dbReference type="InterPro" id="IPR042197">
    <property type="entry name" value="Apaf_helical"/>
</dbReference>
<dbReference type="Proteomes" id="UP000657918">
    <property type="component" value="Unassembled WGS sequence"/>
</dbReference>
<feature type="domain" description="Disease resistance R13L4/SHOC-2-like LRR" evidence="5">
    <location>
        <begin position="244"/>
        <end position="324"/>
    </location>
</feature>
<evidence type="ECO:0000259" key="4">
    <source>
        <dbReference type="Pfam" id="PF23559"/>
    </source>
</evidence>
<evidence type="ECO:0000313" key="8">
    <source>
        <dbReference type="Proteomes" id="UP000657918"/>
    </source>
</evidence>
<evidence type="ECO:0000313" key="7">
    <source>
        <dbReference type="EMBL" id="KAF9662075.1"/>
    </source>
</evidence>
<dbReference type="Gene3D" id="3.80.10.10">
    <property type="entry name" value="Ribonuclease Inhibitor"/>
    <property type="match status" value="2"/>
</dbReference>
<organism evidence="7 8">
    <name type="scientific">Salix dunnii</name>
    <dbReference type="NCBI Taxonomy" id="1413687"/>
    <lineage>
        <taxon>Eukaryota</taxon>
        <taxon>Viridiplantae</taxon>
        <taxon>Streptophyta</taxon>
        <taxon>Embryophyta</taxon>
        <taxon>Tracheophyta</taxon>
        <taxon>Spermatophyta</taxon>
        <taxon>Magnoliopsida</taxon>
        <taxon>eudicotyledons</taxon>
        <taxon>Gunneridae</taxon>
        <taxon>Pentapetalae</taxon>
        <taxon>rosids</taxon>
        <taxon>fabids</taxon>
        <taxon>Malpighiales</taxon>
        <taxon>Salicaceae</taxon>
        <taxon>Saliceae</taxon>
        <taxon>Salix</taxon>
    </lineage>
</organism>
<gene>
    <name evidence="7" type="ORF">SADUNF_Sadunf18G0015700</name>
</gene>
<dbReference type="PANTHER" id="PTHR36766:SF70">
    <property type="entry name" value="DISEASE RESISTANCE PROTEIN RGA4"/>
    <property type="match status" value="1"/>
</dbReference>
<reference evidence="7 8" key="1">
    <citation type="submission" date="2020-10" db="EMBL/GenBank/DDBJ databases">
        <title>Plant Genome Project.</title>
        <authorList>
            <person name="Zhang R.-G."/>
        </authorList>
    </citation>
    <scope>NUCLEOTIDE SEQUENCE [LARGE SCALE GENOMIC DNA]</scope>
    <source>
        <strain evidence="7">FAFU-HL-1</strain>
        <tissue evidence="7">Leaf</tissue>
    </source>
</reference>
<evidence type="ECO:0000256" key="2">
    <source>
        <dbReference type="ARBA" id="ARBA00022737"/>
    </source>
</evidence>
<dbReference type="InterPro" id="IPR056789">
    <property type="entry name" value="LRR_R13L1-DRL21"/>
</dbReference>
<dbReference type="Pfam" id="PF23559">
    <property type="entry name" value="WHD_DRP"/>
    <property type="match status" value="1"/>
</dbReference>
<name>A0A835MDC2_9ROSI</name>
<evidence type="ECO:0000256" key="1">
    <source>
        <dbReference type="ARBA" id="ARBA00022614"/>
    </source>
</evidence>
<evidence type="ECO:0000259" key="6">
    <source>
        <dbReference type="Pfam" id="PF25019"/>
    </source>
</evidence>
<keyword evidence="1" id="KW-0433">Leucine-rich repeat</keyword>
<dbReference type="Gene3D" id="1.10.10.10">
    <property type="entry name" value="Winged helix-like DNA-binding domain superfamily/Winged helix DNA-binding domain"/>
    <property type="match status" value="1"/>
</dbReference>
<keyword evidence="2" id="KW-0677">Repeat</keyword>
<dbReference type="PANTHER" id="PTHR36766">
    <property type="entry name" value="PLANT BROAD-SPECTRUM MILDEW RESISTANCE PROTEIN RPW8"/>
    <property type="match status" value="1"/>
</dbReference>